<dbReference type="Proteomes" id="UP000024635">
    <property type="component" value="Unassembled WGS sequence"/>
</dbReference>
<dbReference type="AlphaFoldDB" id="A0A016UFM8"/>
<comment type="caution">
    <text evidence="1">The sequence shown here is derived from an EMBL/GenBank/DDBJ whole genome shotgun (WGS) entry which is preliminary data.</text>
</comment>
<gene>
    <name evidence="1" type="primary">Acey_s0042.g626</name>
    <name evidence="1" type="ORF">Y032_0042g626</name>
</gene>
<evidence type="ECO:0000313" key="1">
    <source>
        <dbReference type="EMBL" id="EYC13960.1"/>
    </source>
</evidence>
<evidence type="ECO:0000313" key="2">
    <source>
        <dbReference type="Proteomes" id="UP000024635"/>
    </source>
</evidence>
<keyword evidence="2" id="KW-1185">Reference proteome</keyword>
<dbReference type="EMBL" id="JARK01001378">
    <property type="protein sequence ID" value="EYC13960.1"/>
    <property type="molecule type" value="Genomic_DNA"/>
</dbReference>
<sequence>MQLLMVFATPNVWLLTQSDFQQIIHAHEALYTIPSIEQCLAPTHLSNCIRILLHTFMVQSVHNATVVKLF</sequence>
<protein>
    <submittedName>
        <fullName evidence="1">Uncharacterized protein</fullName>
    </submittedName>
</protein>
<accession>A0A016UFM8</accession>
<name>A0A016UFM8_9BILA</name>
<reference evidence="2" key="1">
    <citation type="journal article" date="2015" name="Nat. Genet.">
        <title>The genome and transcriptome of the zoonotic hookworm Ancylostoma ceylanicum identify infection-specific gene families.</title>
        <authorList>
            <person name="Schwarz E.M."/>
            <person name="Hu Y."/>
            <person name="Antoshechkin I."/>
            <person name="Miller M.M."/>
            <person name="Sternberg P.W."/>
            <person name="Aroian R.V."/>
        </authorList>
    </citation>
    <scope>NUCLEOTIDE SEQUENCE</scope>
    <source>
        <strain evidence="2">HY135</strain>
    </source>
</reference>
<proteinExistence type="predicted"/>
<organism evidence="1 2">
    <name type="scientific">Ancylostoma ceylanicum</name>
    <dbReference type="NCBI Taxonomy" id="53326"/>
    <lineage>
        <taxon>Eukaryota</taxon>
        <taxon>Metazoa</taxon>
        <taxon>Ecdysozoa</taxon>
        <taxon>Nematoda</taxon>
        <taxon>Chromadorea</taxon>
        <taxon>Rhabditida</taxon>
        <taxon>Rhabditina</taxon>
        <taxon>Rhabditomorpha</taxon>
        <taxon>Strongyloidea</taxon>
        <taxon>Ancylostomatidae</taxon>
        <taxon>Ancylostomatinae</taxon>
        <taxon>Ancylostoma</taxon>
    </lineage>
</organism>